<accession>A0AAE4NYX7</accession>
<dbReference type="EMBL" id="NWGY01000001">
    <property type="protein sequence ID" value="MDV3662448.1"/>
    <property type="molecule type" value="Genomic_DNA"/>
</dbReference>
<proteinExistence type="predicted"/>
<dbReference type="AlphaFoldDB" id="A0AAE4NYX7"/>
<evidence type="ECO:0000313" key="1">
    <source>
        <dbReference type="EMBL" id="MDV3662448.1"/>
    </source>
</evidence>
<comment type="caution">
    <text evidence="1">The sequence shown here is derived from an EMBL/GenBank/DDBJ whole genome shotgun (WGS) entry which is preliminary data.</text>
</comment>
<gene>
    <name evidence="1" type="ORF">CMU51_00025</name>
</gene>
<evidence type="ECO:0000313" key="2">
    <source>
        <dbReference type="Proteomes" id="UP001189000"/>
    </source>
</evidence>
<name>A0AAE4NYX7_9FLAO</name>
<protein>
    <submittedName>
        <fullName evidence="1">Uncharacterized protein</fullName>
    </submittedName>
</protein>
<sequence>MKRRTQKEREEILQLKEIVINKLNQHEISAYEIGEKVEDVTFPTVLNIVNGKTTYPSMDKLKNIYNYIISTYEMDSENKEIKESIDLISETISKSENVNLDEVMDAINQLNNKLTKILDAVQENGLRQQLIFEFLTSAKAEEVKYLKEKISEKLK</sequence>
<dbReference type="Proteomes" id="UP001189000">
    <property type="component" value="Unassembled WGS sequence"/>
</dbReference>
<reference evidence="1" key="1">
    <citation type="submission" date="2023-02" db="EMBL/GenBank/DDBJ databases">
        <title>Elizabethkingia anophelis draft genomes.</title>
        <authorList>
            <person name="Nicholson A.C."/>
            <person name="Whitney A.M."/>
            <person name="Humrighouse B.W."/>
            <person name="Villarma A."/>
            <person name="Bell M."/>
            <person name="Mcquiston J."/>
        </authorList>
    </citation>
    <scope>NUCLEOTIDE SEQUENCE</scope>
    <source>
        <strain evidence="1">B4955</strain>
    </source>
</reference>
<organism evidence="1 2">
    <name type="scientific">Elizabethkingia anophelis</name>
    <dbReference type="NCBI Taxonomy" id="1117645"/>
    <lineage>
        <taxon>Bacteria</taxon>
        <taxon>Pseudomonadati</taxon>
        <taxon>Bacteroidota</taxon>
        <taxon>Flavobacteriia</taxon>
        <taxon>Flavobacteriales</taxon>
        <taxon>Weeksellaceae</taxon>
        <taxon>Elizabethkingia</taxon>
    </lineage>
</organism>